<comment type="caution">
    <text evidence="1">The sequence shown here is derived from an EMBL/GenBank/DDBJ whole genome shotgun (WGS) entry which is preliminary data.</text>
</comment>
<sequence length="81" mass="8943">MTDEEAIETRVREELYAKAVDAVALRLRMAEVGELNGILTRRSEHLRDVAGIMAQLASELLGVSSFDVWAEARKTVDAIKG</sequence>
<dbReference type="EMBL" id="JBBNGS010000002">
    <property type="protein sequence ID" value="MEQ2637030.1"/>
    <property type="molecule type" value="Genomic_DNA"/>
</dbReference>
<evidence type="ECO:0000313" key="1">
    <source>
        <dbReference type="EMBL" id="MEQ2637030.1"/>
    </source>
</evidence>
<keyword evidence="2" id="KW-1185">Reference proteome</keyword>
<dbReference type="Proteomes" id="UP001478817">
    <property type="component" value="Unassembled WGS sequence"/>
</dbReference>
<evidence type="ECO:0000313" key="2">
    <source>
        <dbReference type="Proteomes" id="UP001478817"/>
    </source>
</evidence>
<proteinExistence type="predicted"/>
<name>A0ABV1IDP8_9ACTN</name>
<accession>A0ABV1IDP8</accession>
<gene>
    <name evidence="1" type="ORF">AAAT05_01505</name>
</gene>
<protein>
    <submittedName>
        <fullName evidence="1">Uncharacterized protein</fullName>
    </submittedName>
</protein>
<organism evidence="1 2">
    <name type="scientific">Paratractidigestivibacter faecalis</name>
    <dbReference type="NCBI Taxonomy" id="2292441"/>
    <lineage>
        <taxon>Bacteria</taxon>
        <taxon>Bacillati</taxon>
        <taxon>Actinomycetota</taxon>
        <taxon>Coriobacteriia</taxon>
        <taxon>Coriobacteriales</taxon>
        <taxon>Atopobiaceae</taxon>
        <taxon>Paratractidigestivibacter</taxon>
    </lineage>
</organism>
<dbReference type="RefSeq" id="WP_349181393.1">
    <property type="nucleotide sequence ID" value="NZ_JBBNGS010000002.1"/>
</dbReference>
<reference evidence="1 2" key="1">
    <citation type="submission" date="2024-04" db="EMBL/GenBank/DDBJ databases">
        <title>Human intestinal bacterial collection.</title>
        <authorList>
            <person name="Pauvert C."/>
            <person name="Hitch T.C.A."/>
            <person name="Clavel T."/>
        </authorList>
    </citation>
    <scope>NUCLEOTIDE SEQUENCE [LARGE SCALE GENOMIC DNA]</scope>
    <source>
        <strain evidence="1 2">CLA-AA-H197</strain>
    </source>
</reference>